<name>A0ABX8RFJ4_NOCIO</name>
<dbReference type="CDD" id="cd00586">
    <property type="entry name" value="4HBT"/>
    <property type="match status" value="1"/>
</dbReference>
<dbReference type="Pfam" id="PF13279">
    <property type="entry name" value="4HBT_2"/>
    <property type="match status" value="1"/>
</dbReference>
<organism evidence="3 4">
    <name type="scientific">Nocardia iowensis</name>
    <dbReference type="NCBI Taxonomy" id="204891"/>
    <lineage>
        <taxon>Bacteria</taxon>
        <taxon>Bacillati</taxon>
        <taxon>Actinomycetota</taxon>
        <taxon>Actinomycetes</taxon>
        <taxon>Mycobacteriales</taxon>
        <taxon>Nocardiaceae</taxon>
        <taxon>Nocardia</taxon>
    </lineage>
</organism>
<keyword evidence="2" id="KW-0378">Hydrolase</keyword>
<dbReference type="PANTHER" id="PTHR31793">
    <property type="entry name" value="4-HYDROXYBENZOYL-COA THIOESTERASE FAMILY MEMBER"/>
    <property type="match status" value="1"/>
</dbReference>
<accession>A0ABX8RFJ4</accession>
<evidence type="ECO:0000256" key="1">
    <source>
        <dbReference type="ARBA" id="ARBA00005953"/>
    </source>
</evidence>
<sequence length="149" mass="16760">MHDITREILDMPLRVRYHECDPQGVVFNAHYLAYADMACLESMKRLFGSYDQVAEHGVELVLAESQVRYLQPCRFDEELTVTVGVGKVGRTSLTLIYLMRRAEATVTVVSNRYVWVDATDFRPVPPPTSVRNAFTGDEMLTPASGTSTV</sequence>
<gene>
    <name evidence="3" type="ORF">KV110_22530</name>
</gene>
<dbReference type="Proteomes" id="UP000694257">
    <property type="component" value="Chromosome"/>
</dbReference>
<evidence type="ECO:0000313" key="4">
    <source>
        <dbReference type="Proteomes" id="UP000694257"/>
    </source>
</evidence>
<keyword evidence="4" id="KW-1185">Reference proteome</keyword>
<evidence type="ECO:0000313" key="3">
    <source>
        <dbReference type="EMBL" id="QXN88379.1"/>
    </source>
</evidence>
<dbReference type="NCBIfam" id="TIGR00051">
    <property type="entry name" value="YbgC/FadM family acyl-CoA thioesterase"/>
    <property type="match status" value="1"/>
</dbReference>
<evidence type="ECO:0000256" key="2">
    <source>
        <dbReference type="ARBA" id="ARBA00022801"/>
    </source>
</evidence>
<protein>
    <submittedName>
        <fullName evidence="3">Acyl-CoA thioesterase</fullName>
    </submittedName>
</protein>
<reference evidence="3 4" key="1">
    <citation type="submission" date="2021-07" db="EMBL/GenBank/DDBJ databases">
        <title>Whole Genome Sequence of Nocardia Iowensis.</title>
        <authorList>
            <person name="Lamm A."/>
            <person name="Collins-Fairclough A.M."/>
            <person name="Bunk B."/>
            <person name="Sproer C."/>
        </authorList>
    </citation>
    <scope>NUCLEOTIDE SEQUENCE [LARGE SCALE GENOMIC DNA]</scope>
    <source>
        <strain evidence="3 4">NRRL 5646</strain>
    </source>
</reference>
<dbReference type="InterPro" id="IPR006684">
    <property type="entry name" value="YbgC/YbaW"/>
</dbReference>
<dbReference type="PANTHER" id="PTHR31793:SF27">
    <property type="entry name" value="NOVEL THIOESTERASE SUPERFAMILY DOMAIN AND SAPOSIN A-TYPE DOMAIN CONTAINING PROTEIN (0610012H03RIK)"/>
    <property type="match status" value="1"/>
</dbReference>
<comment type="similarity">
    <text evidence="1">Belongs to the 4-hydroxybenzoyl-CoA thioesterase family.</text>
</comment>
<proteinExistence type="inferred from homology"/>
<dbReference type="RefSeq" id="WP_218469262.1">
    <property type="nucleotide sequence ID" value="NZ_BAABJN010000008.1"/>
</dbReference>
<dbReference type="EMBL" id="CP078145">
    <property type="protein sequence ID" value="QXN88379.1"/>
    <property type="molecule type" value="Genomic_DNA"/>
</dbReference>
<dbReference type="InterPro" id="IPR050563">
    <property type="entry name" value="4-hydroxybenzoyl-CoA_TE"/>
</dbReference>
<dbReference type="PIRSF" id="PIRSF003230">
    <property type="entry name" value="YbgC"/>
    <property type="match status" value="1"/>
</dbReference>